<dbReference type="RefSeq" id="WP_147055853.1">
    <property type="nucleotide sequence ID" value="NZ_BJYL01000012.1"/>
</dbReference>
<dbReference type="SUPFAM" id="SSF140652">
    <property type="entry name" value="YozE-like"/>
    <property type="match status" value="1"/>
</dbReference>
<dbReference type="Proteomes" id="UP000321901">
    <property type="component" value="Unassembled WGS sequence"/>
</dbReference>
<keyword evidence="3" id="KW-1185">Reference proteome</keyword>
<dbReference type="Pfam" id="PF06855">
    <property type="entry name" value="YozE_SAM_like"/>
    <property type="match status" value="1"/>
</dbReference>
<evidence type="ECO:0000259" key="1">
    <source>
        <dbReference type="Pfam" id="PF06855"/>
    </source>
</evidence>
<gene>
    <name evidence="2" type="ORF">SLU01_09480</name>
</gene>
<accession>A0A511Z5B6</accession>
<evidence type="ECO:0000313" key="3">
    <source>
        <dbReference type="Proteomes" id="UP000321901"/>
    </source>
</evidence>
<dbReference type="Gene3D" id="1.10.150.260">
    <property type="entry name" value="YozE SAM-like"/>
    <property type="match status" value="1"/>
</dbReference>
<dbReference type="EMBL" id="BJYL01000012">
    <property type="protein sequence ID" value="GEN82636.1"/>
    <property type="molecule type" value="Genomic_DNA"/>
</dbReference>
<proteinExistence type="predicted"/>
<dbReference type="InterPro" id="IPR036806">
    <property type="entry name" value="YozE_SAM-like_sf"/>
</dbReference>
<protein>
    <submittedName>
        <fullName evidence="2">UPF0346 protein</fullName>
    </submittedName>
</protein>
<comment type="caution">
    <text evidence="2">The sequence shown here is derived from an EMBL/GenBank/DDBJ whole genome shotgun (WGS) entry which is preliminary data.</text>
</comment>
<dbReference type="InterPro" id="IPR023089">
    <property type="entry name" value="YozE_SAM-like"/>
</dbReference>
<reference evidence="2 3" key="1">
    <citation type="submission" date="2019-07" db="EMBL/GenBank/DDBJ databases">
        <title>Whole genome shotgun sequence of Sporosarcina luteola NBRC 105378.</title>
        <authorList>
            <person name="Hosoyama A."/>
            <person name="Uohara A."/>
            <person name="Ohji S."/>
            <person name="Ichikawa N."/>
        </authorList>
    </citation>
    <scope>NUCLEOTIDE SEQUENCE [LARGE SCALE GENOMIC DNA]</scope>
    <source>
        <strain evidence="2 3">NBRC 105378</strain>
    </source>
</reference>
<dbReference type="AlphaFoldDB" id="A0A511Z5B6"/>
<feature type="domain" description="YozE SAM-like" evidence="1">
    <location>
        <begin position="4"/>
        <end position="70"/>
    </location>
</feature>
<sequence>MDRSFYQFVLSFRGGKKDDQKAVFAEAMFNDHAFPKGEKSFDPLSRYLEEKADPEMPSIIFDELYALYEERYR</sequence>
<dbReference type="OrthoDB" id="2242851at2"/>
<dbReference type="NCBIfam" id="NF010193">
    <property type="entry name" value="PRK13672.1"/>
    <property type="match status" value="1"/>
</dbReference>
<organism evidence="2 3">
    <name type="scientific">Sporosarcina luteola</name>
    <dbReference type="NCBI Taxonomy" id="582850"/>
    <lineage>
        <taxon>Bacteria</taxon>
        <taxon>Bacillati</taxon>
        <taxon>Bacillota</taxon>
        <taxon>Bacilli</taxon>
        <taxon>Bacillales</taxon>
        <taxon>Caryophanaceae</taxon>
        <taxon>Sporosarcina</taxon>
    </lineage>
</organism>
<evidence type="ECO:0000313" key="2">
    <source>
        <dbReference type="EMBL" id="GEN82636.1"/>
    </source>
</evidence>
<name>A0A511Z5B6_9BACL</name>